<feature type="non-terminal residue" evidence="1">
    <location>
        <position position="190"/>
    </location>
</feature>
<dbReference type="AlphaFoldDB" id="A0A392M4N2"/>
<protein>
    <submittedName>
        <fullName evidence="1">Ribosome biogenesis ATPase RIX7-like</fullName>
    </submittedName>
</protein>
<evidence type="ECO:0000313" key="1">
    <source>
        <dbReference type="EMBL" id="MCH81708.1"/>
    </source>
</evidence>
<keyword evidence="2" id="KW-1185">Reference proteome</keyword>
<gene>
    <name evidence="1" type="ORF">A2U01_0002500</name>
</gene>
<accession>A0A392M4N2</accession>
<dbReference type="Proteomes" id="UP000265520">
    <property type="component" value="Unassembled WGS sequence"/>
</dbReference>
<name>A0A392M4N2_9FABA</name>
<organism evidence="1 2">
    <name type="scientific">Trifolium medium</name>
    <dbReference type="NCBI Taxonomy" id="97028"/>
    <lineage>
        <taxon>Eukaryota</taxon>
        <taxon>Viridiplantae</taxon>
        <taxon>Streptophyta</taxon>
        <taxon>Embryophyta</taxon>
        <taxon>Tracheophyta</taxon>
        <taxon>Spermatophyta</taxon>
        <taxon>Magnoliopsida</taxon>
        <taxon>eudicotyledons</taxon>
        <taxon>Gunneridae</taxon>
        <taxon>Pentapetalae</taxon>
        <taxon>rosids</taxon>
        <taxon>fabids</taxon>
        <taxon>Fabales</taxon>
        <taxon>Fabaceae</taxon>
        <taxon>Papilionoideae</taxon>
        <taxon>50 kb inversion clade</taxon>
        <taxon>NPAAA clade</taxon>
        <taxon>Hologalegina</taxon>
        <taxon>IRL clade</taxon>
        <taxon>Trifolieae</taxon>
        <taxon>Trifolium</taxon>
    </lineage>
</organism>
<proteinExistence type="predicted"/>
<evidence type="ECO:0000313" key="2">
    <source>
        <dbReference type="Proteomes" id="UP000265520"/>
    </source>
</evidence>
<sequence length="190" mass="21527">MKVKTCSKEVFEDVIRILRVVGVMVESSSIALSFWNISWVLWSLLAHGLEYRTLKCIHGTGLVIFRAYFHGGIAFQVAFDVAHQIDGWKVFSFAVQATTCCLCGKDILNCLRKYEEIFVTCFLLASRYGGCIFHHQNLCTITAYRPEKKKKDAEGQNSQDAKDAEEEVEQKRVIMLRHLNIAGLQSGNES</sequence>
<reference evidence="1 2" key="1">
    <citation type="journal article" date="2018" name="Front. Plant Sci.">
        <title>Red Clover (Trifolium pratense) and Zigzag Clover (T. medium) - A Picture of Genomic Similarities and Differences.</title>
        <authorList>
            <person name="Dluhosova J."/>
            <person name="Istvanek J."/>
            <person name="Nedelnik J."/>
            <person name="Repkova J."/>
        </authorList>
    </citation>
    <scope>NUCLEOTIDE SEQUENCE [LARGE SCALE GENOMIC DNA]</scope>
    <source>
        <strain evidence="2">cv. 10/8</strain>
        <tissue evidence="1">Leaf</tissue>
    </source>
</reference>
<dbReference type="EMBL" id="LXQA010002665">
    <property type="protein sequence ID" value="MCH81708.1"/>
    <property type="molecule type" value="Genomic_DNA"/>
</dbReference>
<comment type="caution">
    <text evidence="1">The sequence shown here is derived from an EMBL/GenBank/DDBJ whole genome shotgun (WGS) entry which is preliminary data.</text>
</comment>